<organism evidence="2 3">
    <name type="scientific">Suillus subaureus</name>
    <dbReference type="NCBI Taxonomy" id="48587"/>
    <lineage>
        <taxon>Eukaryota</taxon>
        <taxon>Fungi</taxon>
        <taxon>Dikarya</taxon>
        <taxon>Basidiomycota</taxon>
        <taxon>Agaricomycotina</taxon>
        <taxon>Agaricomycetes</taxon>
        <taxon>Agaricomycetidae</taxon>
        <taxon>Boletales</taxon>
        <taxon>Suillineae</taxon>
        <taxon>Suillaceae</taxon>
        <taxon>Suillus</taxon>
    </lineage>
</organism>
<dbReference type="OrthoDB" id="2668849at2759"/>
<feature type="region of interest" description="Disordered" evidence="1">
    <location>
        <begin position="65"/>
        <end position="95"/>
    </location>
</feature>
<evidence type="ECO:0000256" key="1">
    <source>
        <dbReference type="SAM" id="MobiDB-lite"/>
    </source>
</evidence>
<dbReference type="EMBL" id="JABBWG010000019">
    <property type="protein sequence ID" value="KAG1815167.1"/>
    <property type="molecule type" value="Genomic_DNA"/>
</dbReference>
<dbReference type="AlphaFoldDB" id="A0A9P7E9D5"/>
<dbReference type="RefSeq" id="XP_041192304.1">
    <property type="nucleotide sequence ID" value="XM_041332973.1"/>
</dbReference>
<keyword evidence="3" id="KW-1185">Reference proteome</keyword>
<accession>A0A9P7E9D5</accession>
<evidence type="ECO:0000313" key="3">
    <source>
        <dbReference type="Proteomes" id="UP000807769"/>
    </source>
</evidence>
<protein>
    <submittedName>
        <fullName evidence="2">Uncharacterized protein</fullName>
    </submittedName>
</protein>
<comment type="caution">
    <text evidence="2">The sequence shown here is derived from an EMBL/GenBank/DDBJ whole genome shotgun (WGS) entry which is preliminary data.</text>
</comment>
<gene>
    <name evidence="2" type="ORF">BJ212DRAFT_1300335</name>
</gene>
<dbReference type="GeneID" id="64626990"/>
<reference evidence="2" key="1">
    <citation type="journal article" date="2020" name="New Phytol.">
        <title>Comparative genomics reveals dynamic genome evolution in host specialist ectomycorrhizal fungi.</title>
        <authorList>
            <person name="Lofgren L.A."/>
            <person name="Nguyen N.H."/>
            <person name="Vilgalys R."/>
            <person name="Ruytinx J."/>
            <person name="Liao H.L."/>
            <person name="Branco S."/>
            <person name="Kuo A."/>
            <person name="LaButti K."/>
            <person name="Lipzen A."/>
            <person name="Andreopoulos W."/>
            <person name="Pangilinan J."/>
            <person name="Riley R."/>
            <person name="Hundley H."/>
            <person name="Na H."/>
            <person name="Barry K."/>
            <person name="Grigoriev I.V."/>
            <person name="Stajich J.E."/>
            <person name="Kennedy P.G."/>
        </authorList>
    </citation>
    <scope>NUCLEOTIDE SEQUENCE</scope>
    <source>
        <strain evidence="2">MN1</strain>
    </source>
</reference>
<feature type="compositionally biased region" description="Low complexity" evidence="1">
    <location>
        <begin position="65"/>
        <end position="83"/>
    </location>
</feature>
<name>A0A9P7E9D5_9AGAM</name>
<proteinExistence type="predicted"/>
<dbReference type="Proteomes" id="UP000807769">
    <property type="component" value="Unassembled WGS sequence"/>
</dbReference>
<sequence length="255" mass="29137">MSTDSRHAPHTGRSRKKLLQRLYRSTEAEDFSQLRQIINEITQANPHTRHDILIKGWQIKLPRSKSSLTQQAASTSTTSNTSSPMQRPTPVHPVADSRPVSHFPPESWPVNYDHLMSMYPFSSPNMTHTLRLIEQFDICQCAWLCFNDSEVKIVEMHNRSSRTFKLSAKIEHIQIDVVDELDAGRKAFVFCHQYTHDPILSTPVEIYLLNICSFCELSLYYDSATLICSSRSRCNDISLTGDRKKTDENYVAGCG</sequence>
<evidence type="ECO:0000313" key="2">
    <source>
        <dbReference type="EMBL" id="KAG1815167.1"/>
    </source>
</evidence>